<accession>A0A5E4AXG9</accession>
<gene>
    <name evidence="1" type="ORF">MONAX_5E019676</name>
</gene>
<comment type="caution">
    <text evidence="1">The sequence shown here is derived from an EMBL/GenBank/DDBJ whole genome shotgun (WGS) entry which is preliminary data.</text>
</comment>
<proteinExistence type="predicted"/>
<sequence length="55" mass="6331">MELGSMQKPYCKPYCKEALLQEGCQPPHLLKAVETNLASKDSHWVFVNEVRAPEW</sequence>
<name>A0A5E4AXG9_MARMO</name>
<dbReference type="Proteomes" id="UP000335636">
    <property type="component" value="Unassembled WGS sequence"/>
</dbReference>
<dbReference type="EMBL" id="CABDUW010000189">
    <property type="protein sequence ID" value="VTJ62064.1"/>
    <property type="molecule type" value="Genomic_DNA"/>
</dbReference>
<keyword evidence="2" id="KW-1185">Reference proteome</keyword>
<organism evidence="1 2">
    <name type="scientific">Marmota monax</name>
    <name type="common">Woodchuck</name>
    <dbReference type="NCBI Taxonomy" id="9995"/>
    <lineage>
        <taxon>Eukaryota</taxon>
        <taxon>Metazoa</taxon>
        <taxon>Chordata</taxon>
        <taxon>Craniata</taxon>
        <taxon>Vertebrata</taxon>
        <taxon>Euteleostomi</taxon>
        <taxon>Mammalia</taxon>
        <taxon>Eutheria</taxon>
        <taxon>Euarchontoglires</taxon>
        <taxon>Glires</taxon>
        <taxon>Rodentia</taxon>
        <taxon>Sciuromorpha</taxon>
        <taxon>Sciuridae</taxon>
        <taxon>Xerinae</taxon>
        <taxon>Marmotini</taxon>
        <taxon>Marmota</taxon>
    </lineage>
</organism>
<protein>
    <submittedName>
        <fullName evidence="1">Uncharacterized protein</fullName>
    </submittedName>
</protein>
<evidence type="ECO:0000313" key="2">
    <source>
        <dbReference type="Proteomes" id="UP000335636"/>
    </source>
</evidence>
<reference evidence="1" key="1">
    <citation type="submission" date="2019-04" db="EMBL/GenBank/DDBJ databases">
        <authorList>
            <person name="Alioto T."/>
            <person name="Alioto T."/>
        </authorList>
    </citation>
    <scope>NUCLEOTIDE SEQUENCE [LARGE SCALE GENOMIC DNA]</scope>
</reference>
<evidence type="ECO:0000313" key="1">
    <source>
        <dbReference type="EMBL" id="VTJ62064.1"/>
    </source>
</evidence>
<dbReference type="AlphaFoldDB" id="A0A5E4AXG9"/>